<evidence type="ECO:0000313" key="2">
    <source>
        <dbReference type="EMBL" id="OGM93608.1"/>
    </source>
</evidence>
<proteinExistence type="predicted"/>
<dbReference type="Proteomes" id="UP000177011">
    <property type="component" value="Unassembled WGS sequence"/>
</dbReference>
<evidence type="ECO:0000313" key="3">
    <source>
        <dbReference type="Proteomes" id="UP000177011"/>
    </source>
</evidence>
<accession>A0A1F8E059</accession>
<feature type="domain" description="DUF5678" evidence="1">
    <location>
        <begin position="18"/>
        <end position="66"/>
    </location>
</feature>
<dbReference type="InterPro" id="IPR043734">
    <property type="entry name" value="DUF5678"/>
</dbReference>
<dbReference type="AlphaFoldDB" id="A0A1F8E059"/>
<name>A0A1F8E059_9BACT</name>
<reference evidence="2 3" key="1">
    <citation type="journal article" date="2016" name="Nat. Commun.">
        <title>Thousands of microbial genomes shed light on interconnected biogeochemical processes in an aquifer system.</title>
        <authorList>
            <person name="Anantharaman K."/>
            <person name="Brown C.T."/>
            <person name="Hug L.A."/>
            <person name="Sharon I."/>
            <person name="Castelle C.J."/>
            <person name="Probst A.J."/>
            <person name="Thomas B.C."/>
            <person name="Singh A."/>
            <person name="Wilkins M.J."/>
            <person name="Karaoz U."/>
            <person name="Brodie E.L."/>
            <person name="Williams K.H."/>
            <person name="Hubbard S.S."/>
            <person name="Banfield J.F."/>
        </authorList>
    </citation>
    <scope>NUCLEOTIDE SEQUENCE [LARGE SCALE GENOMIC DNA]</scope>
</reference>
<comment type="caution">
    <text evidence="2">The sequence shown here is derived from an EMBL/GenBank/DDBJ whole genome shotgun (WGS) entry which is preliminary data.</text>
</comment>
<sequence length="84" mass="9695">MDVRKIKRRSSAEIIVDFKRYRGKQVVIFNGRVVADDDSSAEALRKAEVKFPRVPRTEFILFFVPKSPLFIYPVTRKPRAGARG</sequence>
<protein>
    <recommendedName>
        <fullName evidence="1">DUF5678 domain-containing protein</fullName>
    </recommendedName>
</protein>
<gene>
    <name evidence="2" type="ORF">A2935_03235</name>
</gene>
<dbReference type="Pfam" id="PF18929">
    <property type="entry name" value="DUF5678"/>
    <property type="match status" value="1"/>
</dbReference>
<organism evidence="2 3">
    <name type="scientific">Candidatus Wolfebacteria bacterium RIFCSPLOWO2_01_FULL_47_17b</name>
    <dbReference type="NCBI Taxonomy" id="1802558"/>
    <lineage>
        <taxon>Bacteria</taxon>
        <taxon>Candidatus Wolfeibacteriota</taxon>
    </lineage>
</organism>
<evidence type="ECO:0000259" key="1">
    <source>
        <dbReference type="Pfam" id="PF18929"/>
    </source>
</evidence>
<dbReference type="EMBL" id="MGIS01000009">
    <property type="protein sequence ID" value="OGM93608.1"/>
    <property type="molecule type" value="Genomic_DNA"/>
</dbReference>